<dbReference type="InterPro" id="IPR013656">
    <property type="entry name" value="PAS_4"/>
</dbReference>
<evidence type="ECO:0000256" key="1">
    <source>
        <dbReference type="ARBA" id="ARBA00022741"/>
    </source>
</evidence>
<dbReference type="Pfam" id="PF00072">
    <property type="entry name" value="Response_reg"/>
    <property type="match status" value="1"/>
</dbReference>
<proteinExistence type="predicted"/>
<dbReference type="PROSITE" id="PS50110">
    <property type="entry name" value="RESPONSE_REGULATORY"/>
    <property type="match status" value="1"/>
</dbReference>
<dbReference type="GO" id="GO:0000160">
    <property type="term" value="P:phosphorelay signal transduction system"/>
    <property type="evidence" value="ECO:0007669"/>
    <property type="project" value="InterPro"/>
</dbReference>
<keyword evidence="3" id="KW-0805">Transcription regulation</keyword>
<dbReference type="InterPro" id="IPR027417">
    <property type="entry name" value="P-loop_NTPase"/>
</dbReference>
<dbReference type="Pfam" id="PF08448">
    <property type="entry name" value="PAS_4"/>
    <property type="match status" value="1"/>
</dbReference>
<organism evidence="10 11">
    <name type="scientific">Desulfobulbus oligotrophicus</name>
    <dbReference type="NCBI Taxonomy" id="1909699"/>
    <lineage>
        <taxon>Bacteria</taxon>
        <taxon>Pseudomonadati</taxon>
        <taxon>Thermodesulfobacteriota</taxon>
        <taxon>Desulfobulbia</taxon>
        <taxon>Desulfobulbales</taxon>
        <taxon>Desulfobulbaceae</taxon>
        <taxon>Desulfobulbus</taxon>
    </lineage>
</organism>
<dbReference type="SUPFAM" id="SSF55785">
    <property type="entry name" value="PYP-like sensor domain (PAS domain)"/>
    <property type="match status" value="1"/>
</dbReference>
<keyword evidence="1" id="KW-0547">Nucleotide-binding</keyword>
<evidence type="ECO:0000259" key="8">
    <source>
        <dbReference type="PROSITE" id="PS50045"/>
    </source>
</evidence>
<keyword evidence="6" id="KW-0597">Phosphoprotein</keyword>
<keyword evidence="4" id="KW-0238">DNA-binding</keyword>
<dbReference type="KEGG" id="dog:HP555_06100"/>
<sequence>MKELEPGAAILVIDDEESLRNTFQFFLQNQGYSPVVTAATFEEAVREIGTRRYDLIISDIVLGGHTGIDVLKRTRELGLNCPVVMITGYPTVETAADAVRLGAFDYIPKPVDKETLLKTARLALKQYQLEEGQRRAEQERERNRAFLETVFKSVTDGIVTVNDNLDIMELNPAARLLLNELYPGLVDQRSIVPMCGLHTFSSLKKDLLYVLKTGQESTPTLCECDIEGGRKKVVSIAIAPLKDGAGGYEGAVMVLRDLTAPDPPQSGRRKQFHRFLGASDAMQAAYTLIENVGRLDLNVLITGESGTGKELAAEALHQESHRKNRPLVKVDCTAIPETLLESELFGHRKGSFTGADRDRMGRILQADGGTLFLDEIGDIPPMMQLRLLRFLQESTFYPVGQDMPLRVDVRVIAATNVNLKEKVQAGAFREDLYFRLRVIDVILPPLRERGEDILLLAHHFINEIAPKIDKNISGISDQAVQLLMGYHWPGNVRELKHVIERACVLCPGPTIATDHLSKEISHPVLPPVATSDADTDEGSQPHMAQPAAATELTPAECILQALQKSGGNKAKAARLLGIDRTTLYRRIRALQIDLSQIDT</sequence>
<protein>
    <submittedName>
        <fullName evidence="10">Sigma-54-dependent Fis family transcriptional regulator</fullName>
    </submittedName>
</protein>
<dbReference type="RefSeq" id="WP_199264289.1">
    <property type="nucleotide sequence ID" value="NZ_CP054140.1"/>
</dbReference>
<dbReference type="InterPro" id="IPR035965">
    <property type="entry name" value="PAS-like_dom_sf"/>
</dbReference>
<evidence type="ECO:0000256" key="2">
    <source>
        <dbReference type="ARBA" id="ARBA00022840"/>
    </source>
</evidence>
<dbReference type="InterPro" id="IPR011006">
    <property type="entry name" value="CheY-like_superfamily"/>
</dbReference>
<dbReference type="Pfam" id="PF25601">
    <property type="entry name" value="AAA_lid_14"/>
    <property type="match status" value="1"/>
</dbReference>
<dbReference type="PROSITE" id="PS00688">
    <property type="entry name" value="SIGMA54_INTERACT_3"/>
    <property type="match status" value="1"/>
</dbReference>
<dbReference type="PROSITE" id="PS00676">
    <property type="entry name" value="SIGMA54_INTERACT_2"/>
    <property type="match status" value="1"/>
</dbReference>
<dbReference type="AlphaFoldDB" id="A0A7T6AQ94"/>
<dbReference type="PRINTS" id="PR01590">
    <property type="entry name" value="HTHFIS"/>
</dbReference>
<dbReference type="Gene3D" id="3.30.450.20">
    <property type="entry name" value="PAS domain"/>
    <property type="match status" value="1"/>
</dbReference>
<evidence type="ECO:0000256" key="6">
    <source>
        <dbReference type="PROSITE-ProRule" id="PRU00169"/>
    </source>
</evidence>
<dbReference type="InterPro" id="IPR025943">
    <property type="entry name" value="Sigma_54_int_dom_ATP-bd_2"/>
</dbReference>
<evidence type="ECO:0000313" key="11">
    <source>
        <dbReference type="Proteomes" id="UP000596092"/>
    </source>
</evidence>
<dbReference type="InterPro" id="IPR058031">
    <property type="entry name" value="AAA_lid_NorR"/>
</dbReference>
<dbReference type="Gene3D" id="3.40.50.2300">
    <property type="match status" value="1"/>
</dbReference>
<evidence type="ECO:0000313" key="10">
    <source>
        <dbReference type="EMBL" id="QQG65468.1"/>
    </source>
</evidence>
<dbReference type="Proteomes" id="UP000596092">
    <property type="component" value="Chromosome"/>
</dbReference>
<dbReference type="Gene3D" id="1.10.10.60">
    <property type="entry name" value="Homeodomain-like"/>
    <property type="match status" value="1"/>
</dbReference>
<dbReference type="PANTHER" id="PTHR32071:SF113">
    <property type="entry name" value="ALGINATE BIOSYNTHESIS TRANSCRIPTIONAL REGULATORY PROTEIN ALGB"/>
    <property type="match status" value="1"/>
</dbReference>
<feature type="modified residue" description="4-aspartylphosphate" evidence="6">
    <location>
        <position position="59"/>
    </location>
</feature>
<dbReference type="InterPro" id="IPR002078">
    <property type="entry name" value="Sigma_54_int"/>
</dbReference>
<evidence type="ECO:0000259" key="9">
    <source>
        <dbReference type="PROSITE" id="PS50110"/>
    </source>
</evidence>
<feature type="domain" description="Sigma-54 factor interaction" evidence="8">
    <location>
        <begin position="275"/>
        <end position="504"/>
    </location>
</feature>
<keyword evidence="2" id="KW-0067">ATP-binding</keyword>
<dbReference type="FunFam" id="3.40.50.300:FF:000006">
    <property type="entry name" value="DNA-binding transcriptional regulator NtrC"/>
    <property type="match status" value="1"/>
</dbReference>
<dbReference type="Gene3D" id="3.40.50.300">
    <property type="entry name" value="P-loop containing nucleotide triphosphate hydrolases"/>
    <property type="match status" value="1"/>
</dbReference>
<dbReference type="InterPro" id="IPR002197">
    <property type="entry name" value="HTH_Fis"/>
</dbReference>
<dbReference type="SUPFAM" id="SSF46689">
    <property type="entry name" value="Homeodomain-like"/>
    <property type="match status" value="1"/>
</dbReference>
<evidence type="ECO:0000256" key="5">
    <source>
        <dbReference type="ARBA" id="ARBA00023163"/>
    </source>
</evidence>
<dbReference type="InterPro" id="IPR003593">
    <property type="entry name" value="AAA+_ATPase"/>
</dbReference>
<dbReference type="CDD" id="cd00009">
    <property type="entry name" value="AAA"/>
    <property type="match status" value="1"/>
</dbReference>
<feature type="region of interest" description="Disordered" evidence="7">
    <location>
        <begin position="528"/>
        <end position="547"/>
    </location>
</feature>
<dbReference type="PANTHER" id="PTHR32071">
    <property type="entry name" value="TRANSCRIPTIONAL REGULATORY PROTEIN"/>
    <property type="match status" value="1"/>
</dbReference>
<dbReference type="SMART" id="SM00382">
    <property type="entry name" value="AAA"/>
    <property type="match status" value="1"/>
</dbReference>
<accession>A0A7T6AQ94</accession>
<dbReference type="GO" id="GO:0043565">
    <property type="term" value="F:sequence-specific DNA binding"/>
    <property type="evidence" value="ECO:0007669"/>
    <property type="project" value="InterPro"/>
</dbReference>
<evidence type="ECO:0000256" key="3">
    <source>
        <dbReference type="ARBA" id="ARBA00023015"/>
    </source>
</evidence>
<dbReference type="Gene3D" id="1.10.8.60">
    <property type="match status" value="1"/>
</dbReference>
<dbReference type="SUPFAM" id="SSF52540">
    <property type="entry name" value="P-loop containing nucleoside triphosphate hydrolases"/>
    <property type="match status" value="1"/>
</dbReference>
<reference evidence="10 11" key="1">
    <citation type="submission" date="2020-05" db="EMBL/GenBank/DDBJ databases">
        <title>Complete genome of Desulfobulbus oligotrophicus.</title>
        <authorList>
            <person name="Podar M."/>
        </authorList>
    </citation>
    <scope>NUCLEOTIDE SEQUENCE [LARGE SCALE GENOMIC DNA]</scope>
    <source>
        <strain evidence="10 11">Prop6</strain>
    </source>
</reference>
<dbReference type="InterPro" id="IPR025944">
    <property type="entry name" value="Sigma_54_int_dom_CS"/>
</dbReference>
<keyword evidence="5" id="KW-0804">Transcription</keyword>
<dbReference type="GO" id="GO:0006355">
    <property type="term" value="P:regulation of DNA-templated transcription"/>
    <property type="evidence" value="ECO:0007669"/>
    <property type="project" value="InterPro"/>
</dbReference>
<feature type="domain" description="Response regulatory" evidence="9">
    <location>
        <begin position="9"/>
        <end position="124"/>
    </location>
</feature>
<dbReference type="SMART" id="SM00448">
    <property type="entry name" value="REC"/>
    <property type="match status" value="1"/>
</dbReference>
<dbReference type="GO" id="GO:0005524">
    <property type="term" value="F:ATP binding"/>
    <property type="evidence" value="ECO:0007669"/>
    <property type="project" value="UniProtKB-KW"/>
</dbReference>
<dbReference type="EMBL" id="CP054140">
    <property type="protein sequence ID" value="QQG65468.1"/>
    <property type="molecule type" value="Genomic_DNA"/>
</dbReference>
<evidence type="ECO:0000256" key="7">
    <source>
        <dbReference type="SAM" id="MobiDB-lite"/>
    </source>
</evidence>
<gene>
    <name evidence="10" type="ORF">HP555_06100</name>
</gene>
<dbReference type="SUPFAM" id="SSF52172">
    <property type="entry name" value="CheY-like"/>
    <property type="match status" value="1"/>
</dbReference>
<keyword evidence="11" id="KW-1185">Reference proteome</keyword>
<dbReference type="Pfam" id="PF02954">
    <property type="entry name" value="HTH_8"/>
    <property type="match status" value="1"/>
</dbReference>
<dbReference type="InterPro" id="IPR009057">
    <property type="entry name" value="Homeodomain-like_sf"/>
</dbReference>
<dbReference type="PROSITE" id="PS50045">
    <property type="entry name" value="SIGMA54_INTERACT_4"/>
    <property type="match status" value="1"/>
</dbReference>
<dbReference type="Pfam" id="PF00158">
    <property type="entry name" value="Sigma54_activat"/>
    <property type="match status" value="1"/>
</dbReference>
<evidence type="ECO:0000256" key="4">
    <source>
        <dbReference type="ARBA" id="ARBA00023125"/>
    </source>
</evidence>
<name>A0A7T6AQ94_9BACT</name>
<dbReference type="InterPro" id="IPR001789">
    <property type="entry name" value="Sig_transdc_resp-reg_receiver"/>
</dbReference>